<comment type="caution">
    <text evidence="1">The sequence shown here is derived from an EMBL/GenBank/DDBJ whole genome shotgun (WGS) entry which is preliminary data.</text>
</comment>
<accession>A0ABR0N388</accession>
<keyword evidence="2" id="KW-1185">Reference proteome</keyword>
<protein>
    <submittedName>
        <fullName evidence="1">Uncharacterized protein</fullName>
    </submittedName>
</protein>
<sequence>MPIMKFSSQIEAVGAYFVFDPRDQYSISLFKGFENWNVVSSRMPYDSGLFPFKNLLIHYGKILGSNVVKFTNQKVCDKVIFFVSKWPDLRTNHFQDEGMMRSWPHHVSIQLDDLRIGLSSRGPKCKIKLNFSSMSSILASLSSSSSTWVHLA</sequence>
<evidence type="ECO:0000313" key="2">
    <source>
        <dbReference type="Proteomes" id="UP001358586"/>
    </source>
</evidence>
<dbReference type="Proteomes" id="UP001358586">
    <property type="component" value="Chromosome 11"/>
</dbReference>
<organism evidence="1 2">
    <name type="scientific">Gossypium arboreum</name>
    <name type="common">Tree cotton</name>
    <name type="synonym">Gossypium nanking</name>
    <dbReference type="NCBI Taxonomy" id="29729"/>
    <lineage>
        <taxon>Eukaryota</taxon>
        <taxon>Viridiplantae</taxon>
        <taxon>Streptophyta</taxon>
        <taxon>Embryophyta</taxon>
        <taxon>Tracheophyta</taxon>
        <taxon>Spermatophyta</taxon>
        <taxon>Magnoliopsida</taxon>
        <taxon>eudicotyledons</taxon>
        <taxon>Gunneridae</taxon>
        <taxon>Pentapetalae</taxon>
        <taxon>rosids</taxon>
        <taxon>malvids</taxon>
        <taxon>Malvales</taxon>
        <taxon>Malvaceae</taxon>
        <taxon>Malvoideae</taxon>
        <taxon>Gossypium</taxon>
    </lineage>
</organism>
<evidence type="ECO:0000313" key="1">
    <source>
        <dbReference type="EMBL" id="KAK5784768.1"/>
    </source>
</evidence>
<proteinExistence type="predicted"/>
<reference evidence="1 2" key="1">
    <citation type="submission" date="2023-03" db="EMBL/GenBank/DDBJ databases">
        <title>WGS of Gossypium arboreum.</title>
        <authorList>
            <person name="Yu D."/>
        </authorList>
    </citation>
    <scope>NUCLEOTIDE SEQUENCE [LARGE SCALE GENOMIC DNA]</scope>
    <source>
        <tissue evidence="1">Leaf</tissue>
    </source>
</reference>
<dbReference type="EMBL" id="JARKNE010000011">
    <property type="protein sequence ID" value="KAK5784768.1"/>
    <property type="molecule type" value="Genomic_DNA"/>
</dbReference>
<gene>
    <name evidence="1" type="ORF">PVK06_039300</name>
</gene>
<name>A0ABR0N388_GOSAR</name>